<feature type="region of interest" description="Disordered" evidence="1">
    <location>
        <begin position="693"/>
        <end position="734"/>
    </location>
</feature>
<gene>
    <name evidence="3" type="primary">LOC108071858</name>
</gene>
<proteinExistence type="predicted"/>
<reference evidence="3" key="1">
    <citation type="submission" date="2025-08" db="UniProtKB">
        <authorList>
            <consortium name="RefSeq"/>
        </authorList>
    </citation>
    <scope>IDENTIFICATION</scope>
    <source>
        <strain evidence="3">14028-0561.14</strain>
        <tissue evidence="3">Whole fly</tissue>
    </source>
</reference>
<evidence type="ECO:0000313" key="3">
    <source>
        <dbReference type="RefSeq" id="XP_017018266.1"/>
    </source>
</evidence>
<dbReference type="OrthoDB" id="7861355at2759"/>
<feature type="compositionally biased region" description="Low complexity" evidence="1">
    <location>
        <begin position="143"/>
        <end position="155"/>
    </location>
</feature>
<feature type="compositionally biased region" description="Basic and acidic residues" evidence="1">
    <location>
        <begin position="707"/>
        <end position="723"/>
    </location>
</feature>
<feature type="region of interest" description="Disordered" evidence="1">
    <location>
        <begin position="906"/>
        <end position="977"/>
    </location>
</feature>
<feature type="region of interest" description="Disordered" evidence="1">
    <location>
        <begin position="796"/>
        <end position="822"/>
    </location>
</feature>
<feature type="compositionally biased region" description="Low complexity" evidence="1">
    <location>
        <begin position="441"/>
        <end position="463"/>
    </location>
</feature>
<feature type="compositionally biased region" description="Basic and acidic residues" evidence="1">
    <location>
        <begin position="928"/>
        <end position="943"/>
    </location>
</feature>
<evidence type="ECO:0000313" key="2">
    <source>
        <dbReference type="Proteomes" id="UP001652661"/>
    </source>
</evidence>
<feature type="region of interest" description="Disordered" evidence="1">
    <location>
        <begin position="436"/>
        <end position="505"/>
    </location>
</feature>
<feature type="compositionally biased region" description="Low complexity" evidence="1">
    <location>
        <begin position="569"/>
        <end position="580"/>
    </location>
</feature>
<organism evidence="2 3">
    <name type="scientific">Drosophila kikkawai</name>
    <name type="common">Fruit fly</name>
    <dbReference type="NCBI Taxonomy" id="30033"/>
    <lineage>
        <taxon>Eukaryota</taxon>
        <taxon>Metazoa</taxon>
        <taxon>Ecdysozoa</taxon>
        <taxon>Arthropoda</taxon>
        <taxon>Hexapoda</taxon>
        <taxon>Insecta</taxon>
        <taxon>Pterygota</taxon>
        <taxon>Neoptera</taxon>
        <taxon>Endopterygota</taxon>
        <taxon>Diptera</taxon>
        <taxon>Brachycera</taxon>
        <taxon>Muscomorpha</taxon>
        <taxon>Ephydroidea</taxon>
        <taxon>Drosophilidae</taxon>
        <taxon>Drosophila</taxon>
        <taxon>Sophophora</taxon>
    </lineage>
</organism>
<dbReference type="GeneID" id="108071858"/>
<accession>A0A6P4I6G8</accession>
<dbReference type="Proteomes" id="UP001652661">
    <property type="component" value="Chromosome X"/>
</dbReference>
<sequence length="977" mass="107088">MKPEKLNRLIRGNGRMQPWFLRNTSELYESAVRSYYERGCSGMSHDNRHNRLLRLEDNASPGSKAKKTKKMEPVPSYADEYSRIHRLQVNQAASIASGQRLPTVMKTSRQRSLSFSVGGADMARSTSGARPYSVYEQSELGDSSSTSCSSASSEPSQHRLVMETLPRCLRRSRAIAKRERKRMGRRGSRVIEVANGHRLDTDMGLFSARSLSVPPPKGLGMGNSISKLMGRQMPPCRKQHMKAIEKTTLANAALIPMGESDTLMTVDETLKRQISMVNHTVKGQGTSSELGHHLMTSGSGNGRASGNLLDVIRQPPTVRFRFHTLGDRANQFEYIQFADGPVSNYAFDRRPQGGGYQRRLHKGSSTSSSSSLNTIGGRQEENQHMLMQPLSTRNVLYANHMQRSRSLEVPRGGLLESPLPPPDVPDAEQVYDLTSRRTRGSSLDTSSQTSLSAGQSSASAVAQRHFRHAKPSTTFNSGRRAAAKWTDSREETPRSKPSRTDSSRLRVTCQPLSAVRCAEASPLNRNHVTNSRPTNPEFRGLAAVTQKISSNSGAYSDIKGARNTDWRGSSTTKSQSQRSSVVASFNGASADPSEAASEAFAEECRLYPAHNKSVRVECAPRRRAQLQQRLLEVDSPDEDMPLCLDMVKSKAKPQMMTMLDSPKARLRVAKGTNGTTNRLSRGSHRAYFPAAEDDLTSGHPINKIPHKQPEKSGSLEKESEQREQNLGPQKWVHSTRAITVPSSLPQKTSAQLKGSNPLLAASASQVLAYKRAFRTQQQMLKVEALHQQAQCLQKLSPKPKPSRKFDSNSHFNQQLPEEDLQPVQLPRLQSRQDPTVRNVLKGTAEGKPLMSGLGKGGNVTTGSPVKAMIMPGLAAVPVAASLTAGGTPSLRQKTKAAPGALIATKAVAAATSRPKADGGDPRGGGAAVERRGASTLLQRRDESEQAQSQTSAGKHQRQQQPPRRQFHYQTPPWRSSY</sequence>
<protein>
    <submittedName>
        <fullName evidence="3">Uncharacterized protein isoform X1</fullName>
    </submittedName>
</protein>
<feature type="compositionally biased region" description="Basic and acidic residues" evidence="1">
    <location>
        <begin position="486"/>
        <end position="504"/>
    </location>
</feature>
<dbReference type="AlphaFoldDB" id="A0A6P4I6G8"/>
<feature type="region of interest" description="Disordered" evidence="1">
    <location>
        <begin position="408"/>
        <end position="427"/>
    </location>
</feature>
<feature type="region of interest" description="Disordered" evidence="1">
    <location>
        <begin position="553"/>
        <end position="589"/>
    </location>
</feature>
<feature type="region of interest" description="Disordered" evidence="1">
    <location>
        <begin position="350"/>
        <end position="375"/>
    </location>
</feature>
<dbReference type="RefSeq" id="XP_017018266.1">
    <property type="nucleotide sequence ID" value="XM_017162777.3"/>
</dbReference>
<name>A0A6P4I6G8_DROKI</name>
<keyword evidence="2" id="KW-1185">Reference proteome</keyword>
<feature type="region of interest" description="Disordered" evidence="1">
    <location>
        <begin position="115"/>
        <end position="159"/>
    </location>
</feature>
<evidence type="ECO:0000256" key="1">
    <source>
        <dbReference type="SAM" id="MobiDB-lite"/>
    </source>
</evidence>